<dbReference type="Gene3D" id="3.40.50.10320">
    <property type="entry name" value="LmbE-like"/>
    <property type="match status" value="1"/>
</dbReference>
<dbReference type="EMBL" id="JBAPLV010000003">
    <property type="protein sequence ID" value="MEI4277658.1"/>
    <property type="molecule type" value="Genomic_DNA"/>
</dbReference>
<dbReference type="PANTHER" id="PTHR12993">
    <property type="entry name" value="N-ACETYLGLUCOSAMINYL-PHOSPHATIDYLINOSITOL DE-N-ACETYLASE-RELATED"/>
    <property type="match status" value="1"/>
</dbReference>
<proteinExistence type="predicted"/>
<evidence type="ECO:0000313" key="2">
    <source>
        <dbReference type="EMBL" id="MEI4277658.1"/>
    </source>
</evidence>
<accession>A0ABU8E1X9</accession>
<dbReference type="SUPFAM" id="SSF102588">
    <property type="entry name" value="LmbE-like"/>
    <property type="match status" value="1"/>
</dbReference>
<dbReference type="Pfam" id="PF02585">
    <property type="entry name" value="PIG-L"/>
    <property type="match status" value="1"/>
</dbReference>
<dbReference type="InterPro" id="IPR003737">
    <property type="entry name" value="GlcNAc_PI_deacetylase-related"/>
</dbReference>
<organism evidence="2 3">
    <name type="scientific">Klenkia terrae</name>
    <dbReference type="NCBI Taxonomy" id="1052259"/>
    <lineage>
        <taxon>Bacteria</taxon>
        <taxon>Bacillati</taxon>
        <taxon>Actinomycetota</taxon>
        <taxon>Actinomycetes</taxon>
        <taxon>Geodermatophilales</taxon>
        <taxon>Geodermatophilaceae</taxon>
        <taxon>Klenkia</taxon>
    </lineage>
</organism>
<evidence type="ECO:0000256" key="1">
    <source>
        <dbReference type="ARBA" id="ARBA00022833"/>
    </source>
</evidence>
<reference evidence="2 3" key="1">
    <citation type="submission" date="2024-03" db="EMBL/GenBank/DDBJ databases">
        <title>Draft genome sequence of Klenkia terrae.</title>
        <authorList>
            <person name="Duangmal K."/>
            <person name="Chantavorakit T."/>
        </authorList>
    </citation>
    <scope>NUCLEOTIDE SEQUENCE [LARGE SCALE GENOMIC DNA]</scope>
    <source>
        <strain evidence="2 3">JCM 17786</strain>
    </source>
</reference>
<gene>
    <name evidence="2" type="ORF">UXQ13_04190</name>
</gene>
<evidence type="ECO:0000313" key="3">
    <source>
        <dbReference type="Proteomes" id="UP001373496"/>
    </source>
</evidence>
<comment type="caution">
    <text evidence="2">The sequence shown here is derived from an EMBL/GenBank/DDBJ whole genome shotgun (WGS) entry which is preliminary data.</text>
</comment>
<keyword evidence="1" id="KW-0862">Zinc</keyword>
<name>A0ABU8E1X9_9ACTN</name>
<dbReference type="RefSeq" id="WP_225231995.1">
    <property type="nucleotide sequence ID" value="NZ_JBAPLV010000003.1"/>
</dbReference>
<keyword evidence="3" id="KW-1185">Reference proteome</keyword>
<dbReference type="InterPro" id="IPR024078">
    <property type="entry name" value="LmbE-like_dom_sf"/>
</dbReference>
<dbReference type="PANTHER" id="PTHR12993:SF29">
    <property type="entry name" value="BLR3841 PROTEIN"/>
    <property type="match status" value="1"/>
</dbReference>
<protein>
    <submittedName>
        <fullName evidence="2">PIG-L family deacetylase</fullName>
        <ecNumber evidence="2">3.5.1.-</ecNumber>
    </submittedName>
</protein>
<dbReference type="EC" id="3.5.1.-" evidence="2"/>
<dbReference type="Proteomes" id="UP001373496">
    <property type="component" value="Unassembled WGS sequence"/>
</dbReference>
<sequence length="244" mass="25300">MSAPAAGHRPDATSEETWAAWLPQPWPGWVPDPTWRRVVVCAAHPDDEVLGVGGTMALLAGAGVQLHLVAVTDGEASHPGNPVLGPAELAAARVAESACASAALGAGATTTRLGLPDSAVAAHEDELALALGAQLAGADAVLTTWTGDGHPDHEAVGRATLAAAARLGVPVLQYPVWTWHWAVPDDPRVPWHRAQAVPLPPSVRAAKQAAIACFTTQVHPLGPDPAVLPPEFLAHADRDHEVLW</sequence>
<keyword evidence="2" id="KW-0378">Hydrolase</keyword>
<dbReference type="GO" id="GO:0016787">
    <property type="term" value="F:hydrolase activity"/>
    <property type="evidence" value="ECO:0007669"/>
    <property type="project" value="UniProtKB-KW"/>
</dbReference>